<organism evidence="2">
    <name type="scientific">Escherichia coli</name>
    <dbReference type="NCBI Taxonomy" id="562"/>
    <lineage>
        <taxon>Bacteria</taxon>
        <taxon>Pseudomonadati</taxon>
        <taxon>Pseudomonadota</taxon>
        <taxon>Gammaproteobacteria</taxon>
        <taxon>Enterobacterales</taxon>
        <taxon>Enterobacteriaceae</taxon>
        <taxon>Escherichia</taxon>
    </lineage>
</organism>
<dbReference type="AlphaFoldDB" id="A0A7U1HRF7"/>
<reference evidence="2" key="1">
    <citation type="journal article" date="2021" name="Sci. Rep.">
        <title>Antibiotic resistance plasmid composition and architecture in Escherichia coli isolates from meat.</title>
        <authorList>
            <person name="Darphorn T.S."/>
            <person name="Bel K."/>
            <person name="Koenders-van Sint Anneland B.B."/>
            <person name="Brul S."/>
            <person name="Ter Kuile B.H."/>
        </authorList>
    </citation>
    <scope>NUCLEOTIDE SEQUENCE</scope>
    <source>
        <strain evidence="2">ESBL3171</strain>
    </source>
</reference>
<keyword evidence="1" id="KW-0812">Transmembrane</keyword>
<accession>A0A7U1HRF7</accession>
<protein>
    <submittedName>
        <fullName evidence="2">Uncharacterized protein</fullName>
    </submittedName>
</protein>
<geneLocation type="plasmid" evidence="2">
    <name>pESBL3171-IncF</name>
</geneLocation>
<sequence length="53" mass="5763">MTKTESISPLSIGIIMRKQHLIISSVVTMSVNCTFGVTVSELIKKPPIQGGYK</sequence>
<feature type="transmembrane region" description="Helical" evidence="1">
    <location>
        <begin position="21"/>
        <end position="43"/>
    </location>
</feature>
<evidence type="ECO:0000313" key="2">
    <source>
        <dbReference type="EMBL" id="QQZ47029.1"/>
    </source>
</evidence>
<name>A0A7U1HRF7_ECOLX</name>
<dbReference type="EMBL" id="MW390526">
    <property type="protein sequence ID" value="QQZ47029.1"/>
    <property type="molecule type" value="Genomic_DNA"/>
</dbReference>
<proteinExistence type="predicted"/>
<keyword evidence="2" id="KW-0614">Plasmid</keyword>
<keyword evidence="1" id="KW-0472">Membrane</keyword>
<keyword evidence="1" id="KW-1133">Transmembrane helix</keyword>
<evidence type="ECO:0000256" key="1">
    <source>
        <dbReference type="SAM" id="Phobius"/>
    </source>
</evidence>